<dbReference type="EMBL" id="BSTI01000008">
    <property type="protein sequence ID" value="GLY67238.1"/>
    <property type="molecule type" value="Genomic_DNA"/>
</dbReference>
<name>A0A9W6VDF0_9PSEU</name>
<evidence type="ECO:0000256" key="1">
    <source>
        <dbReference type="ARBA" id="ARBA00022729"/>
    </source>
</evidence>
<gene>
    <name evidence="4" type="ORF">Atai01_38570</name>
</gene>
<keyword evidence="2" id="KW-1015">Disulfide bond</keyword>
<dbReference type="PANTHER" id="PTHR46943:SF1">
    <property type="entry name" value="PENTRAXIN-RELATED PROTEIN PTX3"/>
    <property type="match status" value="1"/>
</dbReference>
<comment type="caution">
    <text evidence="4">The sequence shown here is derived from an EMBL/GenBank/DDBJ whole genome shotgun (WGS) entry which is preliminary data.</text>
</comment>
<dbReference type="InterPro" id="IPR013320">
    <property type="entry name" value="ConA-like_dom_sf"/>
</dbReference>
<dbReference type="PANTHER" id="PTHR46943">
    <property type="entry name" value="PENTRAXIN-RELATED PROTEIN PTX3"/>
    <property type="match status" value="1"/>
</dbReference>
<dbReference type="AlphaFoldDB" id="A0A9W6VDF0"/>
<dbReference type="Pfam" id="PF13385">
    <property type="entry name" value="Laminin_G_3"/>
    <property type="match status" value="3"/>
</dbReference>
<dbReference type="Proteomes" id="UP001165136">
    <property type="component" value="Unassembled WGS sequence"/>
</dbReference>
<evidence type="ECO:0000256" key="2">
    <source>
        <dbReference type="ARBA" id="ARBA00023157"/>
    </source>
</evidence>
<organism evidence="4 5">
    <name type="scientific">Amycolatopsis taiwanensis</name>
    <dbReference type="NCBI Taxonomy" id="342230"/>
    <lineage>
        <taxon>Bacteria</taxon>
        <taxon>Bacillati</taxon>
        <taxon>Actinomycetota</taxon>
        <taxon>Actinomycetes</taxon>
        <taxon>Pseudonocardiales</taxon>
        <taxon>Pseudonocardiaceae</taxon>
        <taxon>Amycolatopsis</taxon>
    </lineage>
</organism>
<protein>
    <recommendedName>
        <fullName evidence="3">LamG-like jellyroll fold domain-containing protein</fullName>
    </recommendedName>
</protein>
<keyword evidence="5" id="KW-1185">Reference proteome</keyword>
<dbReference type="Gene3D" id="2.60.120.200">
    <property type="match status" value="3"/>
</dbReference>
<reference evidence="4" key="1">
    <citation type="submission" date="2023-03" db="EMBL/GenBank/DDBJ databases">
        <title>Amycolatopsis taiwanensis NBRC 103393.</title>
        <authorList>
            <person name="Ichikawa N."/>
            <person name="Sato H."/>
            <person name="Tonouchi N."/>
        </authorList>
    </citation>
    <scope>NUCLEOTIDE SEQUENCE</scope>
    <source>
        <strain evidence="4">NBRC 103393</strain>
    </source>
</reference>
<dbReference type="InterPro" id="IPR006558">
    <property type="entry name" value="LamG-like"/>
</dbReference>
<keyword evidence="1" id="KW-0732">Signal</keyword>
<dbReference type="InterPro" id="IPR042837">
    <property type="entry name" value="PTX3"/>
</dbReference>
<dbReference type="GO" id="GO:0006955">
    <property type="term" value="P:immune response"/>
    <property type="evidence" value="ECO:0007669"/>
    <property type="project" value="InterPro"/>
</dbReference>
<evidence type="ECO:0000259" key="3">
    <source>
        <dbReference type="SMART" id="SM00560"/>
    </source>
</evidence>
<sequence length="593" mass="62719">MDGSSGYATTTGPVLNTTTSFSASAWVKLNNTNGYQTVVSQDGNQGSGFYLQYSKDDNAWAFSMLTADQANAPVIRATSTKPPVVGVWTHLAGTYDASTGTITLYVDGVKQATSVNRGWAAGGNLVIGAGKYDGARADYLAGQVDDVQVWQRVLSAQDAHDLANAAAPLAKYGLAEGCSTVLGTTMDSLQSSWAFDEGTGNTAGDTSPFGNTMTLTGGYDWTTGQTTGAVHFDGSTGYGTAAPAVDTTQSFTVSAWAKLDDANGLYTVFTQGGSHTAAFQLRYSRDVNRWVFGMTTADDDTVDNYHWALGHQAPPVGVWTLLTGVFDQATMRVRLYVNGKLEGQNTVPTVWSATGGFTVGSTIGASNFFKGSIDQVQVWSQVLTDDQVASLYGHQYFDTISTGTGTAAGGVSLRADDSACAARFDISGTGQVDAGRPANLRTEKSYTVEAWVYHSWTSSDVATHGEVDTGGRAVVGLDDPQFSAELLGYHSLPDANGNPHGKWTMLISTSATGSGAWWAVSDNDAVDNTWVHLAATYDASTNTMAFYVNGVKQNTYLNTNNGQGVTSPRAQHKLWPLPKGLVEGSRSANRRNP</sequence>
<evidence type="ECO:0000313" key="4">
    <source>
        <dbReference type="EMBL" id="GLY67238.1"/>
    </source>
</evidence>
<accession>A0A9W6VDF0</accession>
<proteinExistence type="predicted"/>
<feature type="domain" description="LamG-like jellyroll fold" evidence="3">
    <location>
        <begin position="249"/>
        <end position="386"/>
    </location>
</feature>
<dbReference type="RefSeq" id="WP_285487708.1">
    <property type="nucleotide sequence ID" value="NZ_BSTI01000008.1"/>
</dbReference>
<dbReference type="SUPFAM" id="SSF49899">
    <property type="entry name" value="Concanavalin A-like lectins/glucanases"/>
    <property type="match status" value="3"/>
</dbReference>
<evidence type="ECO:0000313" key="5">
    <source>
        <dbReference type="Proteomes" id="UP001165136"/>
    </source>
</evidence>
<feature type="domain" description="LamG-like jellyroll fold" evidence="3">
    <location>
        <begin position="19"/>
        <end position="157"/>
    </location>
</feature>
<dbReference type="SMART" id="SM00560">
    <property type="entry name" value="LamGL"/>
    <property type="match status" value="2"/>
</dbReference>